<accession>A0A9W6R7C6</accession>
<keyword evidence="2" id="KW-0472">Membrane</keyword>
<reference evidence="3" key="1">
    <citation type="submission" date="2023-03" db="EMBL/GenBank/DDBJ databases">
        <title>Amycolatopsis taiwanensis NBRC 103393.</title>
        <authorList>
            <person name="Ichikawa N."/>
            <person name="Sato H."/>
            <person name="Tonouchi N."/>
        </authorList>
    </citation>
    <scope>NUCLEOTIDE SEQUENCE</scope>
    <source>
        <strain evidence="3">NBRC 103393</strain>
    </source>
</reference>
<evidence type="ECO:0000256" key="2">
    <source>
        <dbReference type="SAM" id="Phobius"/>
    </source>
</evidence>
<feature type="compositionally biased region" description="Pro residues" evidence="1">
    <location>
        <begin position="7"/>
        <end position="22"/>
    </location>
</feature>
<protein>
    <recommendedName>
        <fullName evidence="5">Secreted protein</fullName>
    </recommendedName>
</protein>
<proteinExistence type="predicted"/>
<name>A0A9W6R7C6_9PSEU</name>
<evidence type="ECO:0000313" key="3">
    <source>
        <dbReference type="EMBL" id="GLY70736.1"/>
    </source>
</evidence>
<dbReference type="AlphaFoldDB" id="A0A9W6R7C6"/>
<dbReference type="EMBL" id="BSTI01000026">
    <property type="protein sequence ID" value="GLY70736.1"/>
    <property type="molecule type" value="Genomic_DNA"/>
</dbReference>
<keyword evidence="2" id="KW-1133">Transmembrane helix</keyword>
<gene>
    <name evidence="3" type="ORF">Atai01_73550</name>
</gene>
<keyword evidence="4" id="KW-1185">Reference proteome</keyword>
<sequence>MVRPAAPNGPAPEPGVPTPPPETARSGLAGLLDLPAAAVRGVVRSARTTPGLLTLIAVGLVALTLLTGVVGSIMAQQKKNTTEDLISHREPLTAAAQEVYRSLSDADATASIAFLITGPEPAELRGRYDADIARAGSALARAAQEATGDAADKVNLISQQLPAYTGLVERARANNLQGYPVGAAYLQEASNLMRTKILDAAGTLYQLDVAELEAQQSDASSIPWFTAVLLLASLAALVVTQRYLTRRTNRLLNVGLVVATVAMGLVLLWGSAALVVQGLLVGSGRDDGSHPVDVLIQARGAAVQARGDETLTLVSRGGGAEYETTFQQLAPMFTNMLHEAKGLLDGEAANQVQTAIDNADKWLSTHKEVRAKDDGGDYVDAVKDAVDPSRPNNAETLFSNLDTALGKAIDNGRQTFVDKTNEGENALILLAPGVAALTLVAAGGVTIGIRDRLREYR</sequence>
<organism evidence="3 4">
    <name type="scientific">Amycolatopsis taiwanensis</name>
    <dbReference type="NCBI Taxonomy" id="342230"/>
    <lineage>
        <taxon>Bacteria</taxon>
        <taxon>Bacillati</taxon>
        <taxon>Actinomycetota</taxon>
        <taxon>Actinomycetes</taxon>
        <taxon>Pseudonocardiales</taxon>
        <taxon>Pseudonocardiaceae</taxon>
        <taxon>Amycolatopsis</taxon>
    </lineage>
</organism>
<comment type="caution">
    <text evidence="3">The sequence shown here is derived from an EMBL/GenBank/DDBJ whole genome shotgun (WGS) entry which is preliminary data.</text>
</comment>
<feature type="region of interest" description="Disordered" evidence="1">
    <location>
        <begin position="1"/>
        <end position="25"/>
    </location>
</feature>
<feature type="transmembrane region" description="Helical" evidence="2">
    <location>
        <begin position="251"/>
        <end position="276"/>
    </location>
</feature>
<evidence type="ECO:0000313" key="4">
    <source>
        <dbReference type="Proteomes" id="UP001165136"/>
    </source>
</evidence>
<evidence type="ECO:0000256" key="1">
    <source>
        <dbReference type="SAM" id="MobiDB-lite"/>
    </source>
</evidence>
<feature type="transmembrane region" description="Helical" evidence="2">
    <location>
        <begin position="222"/>
        <end position="239"/>
    </location>
</feature>
<feature type="transmembrane region" description="Helical" evidence="2">
    <location>
        <begin position="52"/>
        <end position="75"/>
    </location>
</feature>
<evidence type="ECO:0008006" key="5">
    <source>
        <dbReference type="Google" id="ProtNLM"/>
    </source>
</evidence>
<dbReference type="Proteomes" id="UP001165136">
    <property type="component" value="Unassembled WGS sequence"/>
</dbReference>
<keyword evidence="2" id="KW-0812">Transmembrane</keyword>
<feature type="transmembrane region" description="Helical" evidence="2">
    <location>
        <begin position="426"/>
        <end position="449"/>
    </location>
</feature>